<dbReference type="OrthoDB" id="10264956at2759"/>
<comment type="caution">
    <text evidence="15">The sequence shown here is derived from an EMBL/GenBank/DDBJ whole genome shotgun (WGS) entry which is preliminary data.</text>
</comment>
<dbReference type="InterPro" id="IPR007829">
    <property type="entry name" value="TM2"/>
</dbReference>
<evidence type="ECO:0000256" key="11">
    <source>
        <dbReference type="SAM" id="MobiDB-lite"/>
    </source>
</evidence>
<dbReference type="GO" id="GO:0034719">
    <property type="term" value="C:SMN-Sm protein complex"/>
    <property type="evidence" value="ECO:0007669"/>
    <property type="project" value="InterPro"/>
</dbReference>
<dbReference type="GO" id="GO:0000340">
    <property type="term" value="F:RNA 7-methylguanosine cap binding"/>
    <property type="evidence" value="ECO:0007669"/>
    <property type="project" value="TreeGrafter"/>
</dbReference>
<accession>W6V275</accession>
<evidence type="ECO:0000313" key="15">
    <source>
        <dbReference type="EMBL" id="EUB65067.1"/>
    </source>
</evidence>
<proteinExistence type="inferred from homology"/>
<sequence>MVVVFWFFMTGFVDFGSTFSIVKCSDLLPGQYTCNEAVIDRLTQQPVDCEKSTGLAEIKCFVAPNISCIGMSNDDGRGVFFKNTTCLWTNGYSYGTALTLSIFGGIFGLDRFYLGYVALGALKMWSLGGLGLWYLIDVILLVNNNLHPADRSNLTRPYFNPAPIYLPAYMSIDKASIEPIEDVRDHLHLRFLSLISASTGSDAPALLHLFNCDEPLSCHLEAWAPLFPNSSYSEGAVCCKNLVTPIGVVPRARVRESDVIAIEINLSPPRKRRRTSINSNSSSTPPASAYSPSNTRIIRVLRNDIRSKVIYLHVRFKDSLDQDAIVILQKSPFPNEIPDLCEAQVGVPYVEGDCDHNEKETNFPTWKVDEIVSNDRYRRFSVVTGLERANRISMTVIHPAEAHHFSKYTSSKRQIVLETPQTYQNVILPFLESNPKDLSWVDNILNGTAEVERVLLTDKDANFGFTLVLDYRWDGSKLHELHALALARNPRLTCLRDLRACHLPMLRTMLTEGRKQLVAKYNGEKEDGLREDQIIAYFHYPPTFYRLHMHFIHVEGPADGGTQVGKATLAEDVIENVEMKSEYYAERTVPIYLHDNHPFLDAIRKSEHL</sequence>
<evidence type="ECO:0000256" key="4">
    <source>
        <dbReference type="ARBA" id="ARBA00015636"/>
    </source>
</evidence>
<evidence type="ECO:0000256" key="6">
    <source>
        <dbReference type="ARBA" id="ARBA00022989"/>
    </source>
</evidence>
<evidence type="ECO:0000256" key="2">
    <source>
        <dbReference type="ARBA" id="ARBA00010208"/>
    </source>
</evidence>
<protein>
    <recommendedName>
        <fullName evidence="4">m7GpppX diphosphatase</fullName>
        <ecNumber evidence="3">3.6.1.59</ecNumber>
    </recommendedName>
    <alternativeName>
        <fullName evidence="9">Decapping scavenger enzyme</fullName>
    </alternativeName>
    <alternativeName>
        <fullName evidence="8">Scavenger mRNA-decapping enzyme DcpS</fullName>
    </alternativeName>
</protein>
<feature type="chain" id="PRO_5004883288" description="m7GpppX diphosphatase" evidence="13">
    <location>
        <begin position="19"/>
        <end position="609"/>
    </location>
</feature>
<keyword evidence="7 12" id="KW-0472">Membrane</keyword>
<feature type="signal peptide" evidence="13">
    <location>
        <begin position="1"/>
        <end position="18"/>
    </location>
</feature>
<dbReference type="InterPro" id="IPR008594">
    <property type="entry name" value="DcpS/DCS2"/>
</dbReference>
<reference evidence="15 16" key="1">
    <citation type="journal article" date="2013" name="Nat. Genet.">
        <title>The genome of the hydatid tapeworm Echinococcus granulosus.</title>
        <authorList>
            <person name="Zheng H."/>
            <person name="Zhang W."/>
            <person name="Zhang L."/>
            <person name="Zhang Z."/>
            <person name="Li J."/>
            <person name="Lu G."/>
            <person name="Zhu Y."/>
            <person name="Wang Y."/>
            <person name="Huang Y."/>
            <person name="Liu J."/>
            <person name="Kang H."/>
            <person name="Chen J."/>
            <person name="Wang L."/>
            <person name="Chen A."/>
            <person name="Yu S."/>
            <person name="Gao Z."/>
            <person name="Jin L."/>
            <person name="Gu W."/>
            <person name="Wang Z."/>
            <person name="Zhao L."/>
            <person name="Shi B."/>
            <person name="Wen H."/>
            <person name="Lin R."/>
            <person name="Jones M.K."/>
            <person name="Brejova B."/>
            <person name="Vinar T."/>
            <person name="Zhao G."/>
            <person name="McManus D.P."/>
            <person name="Chen Z."/>
            <person name="Zhou Y."/>
            <person name="Wang S."/>
        </authorList>
    </citation>
    <scope>NUCLEOTIDE SEQUENCE [LARGE SCALE GENOMIC DNA]</scope>
</reference>
<comment type="catalytic activity">
    <reaction evidence="10">
        <text>a 5'-end (N(7)-methyl 5'-triphosphoguanosine)-ribonucleoside in mRNA + H2O = N(7)-methyl-GMP + a 5'-end diphospho-ribonucleoside in mRNA + 2 H(+)</text>
        <dbReference type="Rhea" id="RHEA:65388"/>
        <dbReference type="Rhea" id="RHEA-COMP:17165"/>
        <dbReference type="Rhea" id="RHEA-COMP:17167"/>
        <dbReference type="ChEBI" id="CHEBI:15377"/>
        <dbReference type="ChEBI" id="CHEBI:15378"/>
        <dbReference type="ChEBI" id="CHEBI:58285"/>
        <dbReference type="ChEBI" id="CHEBI:156461"/>
        <dbReference type="ChEBI" id="CHEBI:167616"/>
        <dbReference type="EC" id="3.6.1.59"/>
    </reaction>
</comment>
<evidence type="ECO:0000256" key="8">
    <source>
        <dbReference type="ARBA" id="ARBA00029885"/>
    </source>
</evidence>
<evidence type="ECO:0000256" key="9">
    <source>
        <dbReference type="ARBA" id="ARBA00030609"/>
    </source>
</evidence>
<dbReference type="SUPFAM" id="SSF54197">
    <property type="entry name" value="HIT-like"/>
    <property type="match status" value="1"/>
</dbReference>
<evidence type="ECO:0000256" key="7">
    <source>
        <dbReference type="ARBA" id="ARBA00023136"/>
    </source>
</evidence>
<dbReference type="RefSeq" id="XP_024356263.1">
    <property type="nucleotide sequence ID" value="XM_024489585.1"/>
</dbReference>
<dbReference type="GO" id="GO:0140932">
    <property type="term" value="F:5'-(N(7)-methyl 5'-triphosphoguanosine)-[mRNA] diphosphatase activity"/>
    <property type="evidence" value="ECO:0007669"/>
    <property type="project" value="UniProtKB-EC"/>
</dbReference>
<evidence type="ECO:0000256" key="12">
    <source>
        <dbReference type="SAM" id="Phobius"/>
    </source>
</evidence>
<organism evidence="15 16">
    <name type="scientific">Echinococcus granulosus</name>
    <name type="common">Hydatid tapeworm</name>
    <dbReference type="NCBI Taxonomy" id="6210"/>
    <lineage>
        <taxon>Eukaryota</taxon>
        <taxon>Metazoa</taxon>
        <taxon>Spiralia</taxon>
        <taxon>Lophotrochozoa</taxon>
        <taxon>Platyhelminthes</taxon>
        <taxon>Cestoda</taxon>
        <taxon>Eucestoda</taxon>
        <taxon>Cyclophyllidea</taxon>
        <taxon>Taeniidae</taxon>
        <taxon>Echinococcus</taxon>
        <taxon>Echinococcus granulosus group</taxon>
    </lineage>
</organism>
<feature type="region of interest" description="Disordered" evidence="11">
    <location>
        <begin position="271"/>
        <end position="291"/>
    </location>
</feature>
<dbReference type="EC" id="3.6.1.59" evidence="3"/>
<dbReference type="Gene3D" id="3.30.428.10">
    <property type="entry name" value="HIT-like"/>
    <property type="match status" value="1"/>
</dbReference>
<comment type="similarity">
    <text evidence="2">Belongs to the HIT family.</text>
</comment>
<dbReference type="EMBL" id="APAU02000001">
    <property type="protein sequence ID" value="EUB65067.1"/>
    <property type="molecule type" value="Genomic_DNA"/>
</dbReference>
<dbReference type="Pfam" id="PF11969">
    <property type="entry name" value="DcpS_C"/>
    <property type="match status" value="1"/>
</dbReference>
<dbReference type="Pfam" id="PF05652">
    <property type="entry name" value="DcpS"/>
    <property type="match status" value="1"/>
</dbReference>
<evidence type="ECO:0000256" key="1">
    <source>
        <dbReference type="ARBA" id="ARBA00004141"/>
    </source>
</evidence>
<dbReference type="Pfam" id="PF05154">
    <property type="entry name" value="TM2"/>
    <property type="match status" value="1"/>
</dbReference>
<name>W6V275_ECHGR</name>
<dbReference type="Gene3D" id="2.30.30.100">
    <property type="match status" value="1"/>
</dbReference>
<dbReference type="GO" id="GO:0000932">
    <property type="term" value="C:P-body"/>
    <property type="evidence" value="ECO:0007669"/>
    <property type="project" value="TreeGrafter"/>
</dbReference>
<evidence type="ECO:0000256" key="10">
    <source>
        <dbReference type="ARBA" id="ARBA00048222"/>
    </source>
</evidence>
<dbReference type="GO" id="GO:0016020">
    <property type="term" value="C:membrane"/>
    <property type="evidence" value="ECO:0007669"/>
    <property type="project" value="UniProtKB-SubCell"/>
</dbReference>
<dbReference type="Pfam" id="PF11095">
    <property type="entry name" value="Gemin7"/>
    <property type="match status" value="1"/>
</dbReference>
<comment type="subcellular location">
    <subcellularLocation>
        <location evidence="1">Membrane</location>
        <topology evidence="1">Multi-pass membrane protein</topology>
    </subcellularLocation>
</comment>
<dbReference type="Gene3D" id="3.30.200.40">
    <property type="entry name" value="Scavenger mRNA decapping enzyme, N-terminal domain"/>
    <property type="match status" value="1"/>
</dbReference>
<feature type="compositionally biased region" description="Low complexity" evidence="11">
    <location>
        <begin position="276"/>
        <end position="291"/>
    </location>
</feature>
<keyword evidence="6 12" id="KW-1133">Transmembrane helix</keyword>
<dbReference type="Proteomes" id="UP000019149">
    <property type="component" value="Unassembled WGS sequence"/>
</dbReference>
<dbReference type="AlphaFoldDB" id="W6V275"/>
<evidence type="ECO:0000256" key="5">
    <source>
        <dbReference type="ARBA" id="ARBA00022692"/>
    </source>
</evidence>
<dbReference type="InterPro" id="IPR020338">
    <property type="entry name" value="SMN_gemin7"/>
</dbReference>
<evidence type="ECO:0000256" key="3">
    <source>
        <dbReference type="ARBA" id="ARBA00012520"/>
    </source>
</evidence>
<keyword evidence="13" id="KW-0732">Signal</keyword>
<feature type="transmembrane region" description="Helical" evidence="12">
    <location>
        <begin position="116"/>
        <end position="136"/>
    </location>
</feature>
<dbReference type="GO" id="GO:0000290">
    <property type="term" value="P:deadenylation-dependent decapping of nuclear-transcribed mRNA"/>
    <property type="evidence" value="ECO:0007669"/>
    <property type="project" value="InterPro"/>
</dbReference>
<dbReference type="GO" id="GO:0005634">
    <property type="term" value="C:nucleus"/>
    <property type="evidence" value="ECO:0007669"/>
    <property type="project" value="TreeGrafter"/>
</dbReference>
<dbReference type="CTD" id="36336051"/>
<dbReference type="PANTHER" id="PTHR12978">
    <property type="entry name" value="HISTIDINE TRIAD HIT PROTEIN MEMBER"/>
    <property type="match status" value="1"/>
</dbReference>
<evidence type="ECO:0000256" key="13">
    <source>
        <dbReference type="SAM" id="SignalP"/>
    </source>
</evidence>
<evidence type="ECO:0000259" key="14">
    <source>
        <dbReference type="Pfam" id="PF05154"/>
    </source>
</evidence>
<dbReference type="KEGG" id="egl:EGR_00336"/>
<dbReference type="STRING" id="6210.W6V275"/>
<keyword evidence="16" id="KW-1185">Reference proteome</keyword>
<feature type="transmembrane region" description="Helical" evidence="12">
    <location>
        <begin position="91"/>
        <end position="109"/>
    </location>
</feature>
<keyword evidence="5 12" id="KW-0812">Transmembrane</keyword>
<gene>
    <name evidence="15" type="ORF">EGR_00336</name>
</gene>
<evidence type="ECO:0000313" key="16">
    <source>
        <dbReference type="Proteomes" id="UP000019149"/>
    </source>
</evidence>
<dbReference type="GeneID" id="36336051"/>
<dbReference type="InterPro" id="IPR036265">
    <property type="entry name" value="HIT-like_sf"/>
</dbReference>
<dbReference type="InterPro" id="IPR011145">
    <property type="entry name" value="Scavenger_mRNA_decap_enz_N"/>
</dbReference>
<dbReference type="SUPFAM" id="SSF102860">
    <property type="entry name" value="mRNA decapping enzyme DcpS N-terminal domain"/>
    <property type="match status" value="1"/>
</dbReference>
<feature type="domain" description="TM2" evidence="14">
    <location>
        <begin position="91"/>
        <end position="139"/>
    </location>
</feature>
<dbReference type="PANTHER" id="PTHR12978:SF0">
    <property type="entry name" value="M7GPPPX DIPHOSPHATASE"/>
    <property type="match status" value="1"/>
</dbReference>